<sequence>MIKKPVILIVEDDDLIGHFIKTVVTEIMSFESIGPVATCKDAFRETFENSPDLIIMDIRLIGEGDGIDACERIRAKGVNTPVIFSSASTEESTMKRAGLIENSVFLRKPYEMKDLMKEISDILDLE</sequence>
<dbReference type="SMART" id="SM00448">
    <property type="entry name" value="REC"/>
    <property type="match status" value="1"/>
</dbReference>
<dbReference type="Proteomes" id="UP001218895">
    <property type="component" value="Chromosome"/>
</dbReference>
<organism evidence="4 5">
    <name type="scientific">Methanomicrobium antiquum</name>
    <dbReference type="NCBI Taxonomy" id="487686"/>
    <lineage>
        <taxon>Archaea</taxon>
        <taxon>Methanobacteriati</taxon>
        <taxon>Methanobacteriota</taxon>
        <taxon>Stenosarchaea group</taxon>
        <taxon>Methanomicrobia</taxon>
        <taxon>Methanomicrobiales</taxon>
        <taxon>Methanomicrobiaceae</taxon>
        <taxon>Methanomicrobium</taxon>
    </lineage>
</organism>
<keyword evidence="5" id="KW-1185">Reference proteome</keyword>
<dbReference type="SUPFAM" id="SSF52172">
    <property type="entry name" value="CheY-like"/>
    <property type="match status" value="1"/>
</dbReference>
<name>A0AAF0JTI1_9EURY</name>
<keyword evidence="1 2" id="KW-0597">Phosphoprotein</keyword>
<dbReference type="PROSITE" id="PS50110">
    <property type="entry name" value="RESPONSE_REGULATORY"/>
    <property type="match status" value="1"/>
</dbReference>
<dbReference type="PANTHER" id="PTHR44591">
    <property type="entry name" value="STRESS RESPONSE REGULATOR PROTEIN 1"/>
    <property type="match status" value="1"/>
</dbReference>
<feature type="domain" description="Response regulatory" evidence="3">
    <location>
        <begin position="6"/>
        <end position="123"/>
    </location>
</feature>
<proteinExistence type="predicted"/>
<feature type="modified residue" description="4-aspartylphosphate" evidence="2">
    <location>
        <position position="57"/>
    </location>
</feature>
<dbReference type="GO" id="GO:0000160">
    <property type="term" value="P:phosphorelay signal transduction system"/>
    <property type="evidence" value="ECO:0007669"/>
    <property type="project" value="InterPro"/>
</dbReference>
<dbReference type="AlphaFoldDB" id="A0AAF0JTI1"/>
<dbReference type="InterPro" id="IPR001789">
    <property type="entry name" value="Sig_transdc_resp-reg_receiver"/>
</dbReference>
<dbReference type="PANTHER" id="PTHR44591:SF3">
    <property type="entry name" value="RESPONSE REGULATORY DOMAIN-CONTAINING PROTEIN"/>
    <property type="match status" value="1"/>
</dbReference>
<dbReference type="EMBL" id="CP091092">
    <property type="protein sequence ID" value="WFN36358.1"/>
    <property type="molecule type" value="Genomic_DNA"/>
</dbReference>
<dbReference type="InterPro" id="IPR011006">
    <property type="entry name" value="CheY-like_superfamily"/>
</dbReference>
<gene>
    <name evidence="4" type="ORF">L1994_09445</name>
</gene>
<protein>
    <submittedName>
        <fullName evidence="4">Response regulator</fullName>
    </submittedName>
</protein>
<dbReference type="KEGG" id="manq:L1994_09445"/>
<dbReference type="Pfam" id="PF00072">
    <property type="entry name" value="Response_reg"/>
    <property type="match status" value="1"/>
</dbReference>
<evidence type="ECO:0000313" key="5">
    <source>
        <dbReference type="Proteomes" id="UP001218895"/>
    </source>
</evidence>
<dbReference type="RefSeq" id="WP_278099196.1">
    <property type="nucleotide sequence ID" value="NZ_CP091092.1"/>
</dbReference>
<reference evidence="4" key="1">
    <citation type="submission" date="2022-01" db="EMBL/GenBank/DDBJ databases">
        <title>Complete genome of Methanomicrobium antiquum DSM 21220.</title>
        <authorList>
            <person name="Chen S.-C."/>
            <person name="You Y.-T."/>
            <person name="Zhou Y.-Z."/>
            <person name="Lai M.-C."/>
        </authorList>
    </citation>
    <scope>NUCLEOTIDE SEQUENCE</scope>
    <source>
        <strain evidence="4">DSM 21220</strain>
    </source>
</reference>
<accession>A0AAF0JTI1</accession>
<dbReference type="InterPro" id="IPR050595">
    <property type="entry name" value="Bact_response_regulator"/>
</dbReference>
<dbReference type="Gene3D" id="3.40.50.2300">
    <property type="match status" value="1"/>
</dbReference>
<evidence type="ECO:0000313" key="4">
    <source>
        <dbReference type="EMBL" id="WFN36358.1"/>
    </source>
</evidence>
<evidence type="ECO:0000256" key="2">
    <source>
        <dbReference type="PROSITE-ProRule" id="PRU00169"/>
    </source>
</evidence>
<dbReference type="GeneID" id="79950621"/>
<evidence type="ECO:0000259" key="3">
    <source>
        <dbReference type="PROSITE" id="PS50110"/>
    </source>
</evidence>
<evidence type="ECO:0000256" key="1">
    <source>
        <dbReference type="ARBA" id="ARBA00022553"/>
    </source>
</evidence>